<name>A0A9W9SAU2_9EURO</name>
<evidence type="ECO:0000313" key="8">
    <source>
        <dbReference type="EMBL" id="KAJ5374129.1"/>
    </source>
</evidence>
<keyword evidence="9" id="KW-1185">Reference proteome</keyword>
<dbReference type="Proteomes" id="UP001147752">
    <property type="component" value="Unassembled WGS sequence"/>
</dbReference>
<evidence type="ECO:0000256" key="6">
    <source>
        <dbReference type="SAM" id="Phobius"/>
    </source>
</evidence>
<feature type="transmembrane region" description="Helical" evidence="6">
    <location>
        <begin position="225"/>
        <end position="247"/>
    </location>
</feature>
<reference evidence="8" key="2">
    <citation type="journal article" date="2023" name="IMA Fungus">
        <title>Comparative genomic study of the Penicillium genus elucidates a diverse pangenome and 15 lateral gene transfer events.</title>
        <authorList>
            <person name="Petersen C."/>
            <person name="Sorensen T."/>
            <person name="Nielsen M.R."/>
            <person name="Sondergaard T.E."/>
            <person name="Sorensen J.L."/>
            <person name="Fitzpatrick D.A."/>
            <person name="Frisvad J.C."/>
            <person name="Nielsen K.L."/>
        </authorList>
    </citation>
    <scope>NUCLEOTIDE SEQUENCE</scope>
    <source>
        <strain evidence="8">IBT 3081</strain>
    </source>
</reference>
<evidence type="ECO:0000256" key="5">
    <source>
        <dbReference type="ARBA" id="ARBA00038359"/>
    </source>
</evidence>
<dbReference type="Pfam" id="PF20684">
    <property type="entry name" value="Fung_rhodopsin"/>
    <property type="match status" value="1"/>
</dbReference>
<evidence type="ECO:0000256" key="3">
    <source>
        <dbReference type="ARBA" id="ARBA00022989"/>
    </source>
</evidence>
<evidence type="ECO:0000256" key="2">
    <source>
        <dbReference type="ARBA" id="ARBA00022692"/>
    </source>
</evidence>
<proteinExistence type="inferred from homology"/>
<comment type="caution">
    <text evidence="8">The sequence shown here is derived from an EMBL/GenBank/DDBJ whole genome shotgun (WGS) entry which is preliminary data.</text>
</comment>
<feature type="transmembrane region" description="Helical" evidence="6">
    <location>
        <begin position="71"/>
        <end position="92"/>
    </location>
</feature>
<feature type="transmembrane region" description="Helical" evidence="6">
    <location>
        <begin position="191"/>
        <end position="213"/>
    </location>
</feature>
<evidence type="ECO:0000256" key="1">
    <source>
        <dbReference type="ARBA" id="ARBA00004141"/>
    </source>
</evidence>
<dbReference type="GO" id="GO:0016020">
    <property type="term" value="C:membrane"/>
    <property type="evidence" value="ECO:0007669"/>
    <property type="project" value="UniProtKB-SubCell"/>
</dbReference>
<comment type="subcellular location">
    <subcellularLocation>
        <location evidence="1">Membrane</location>
        <topology evidence="1">Multi-pass membrane protein</topology>
    </subcellularLocation>
</comment>
<feature type="domain" description="Rhodopsin" evidence="7">
    <location>
        <begin position="40"/>
        <end position="289"/>
    </location>
</feature>
<keyword evidence="4 6" id="KW-0472">Membrane</keyword>
<dbReference type="OrthoDB" id="5429740at2759"/>
<comment type="similarity">
    <text evidence="5">Belongs to the SAT4 family.</text>
</comment>
<protein>
    <recommendedName>
        <fullName evidence="7">Rhodopsin domain-containing protein</fullName>
    </recommendedName>
</protein>
<reference evidence="8" key="1">
    <citation type="submission" date="2022-12" db="EMBL/GenBank/DDBJ databases">
        <authorList>
            <person name="Petersen C."/>
        </authorList>
    </citation>
    <scope>NUCLEOTIDE SEQUENCE</scope>
    <source>
        <strain evidence="8">IBT 3081</strain>
    </source>
</reference>
<feature type="transmembrane region" description="Helical" evidence="6">
    <location>
        <begin position="25"/>
        <end position="43"/>
    </location>
</feature>
<evidence type="ECO:0000256" key="4">
    <source>
        <dbReference type="ARBA" id="ARBA00023136"/>
    </source>
</evidence>
<dbReference type="InterPro" id="IPR049326">
    <property type="entry name" value="Rhodopsin_dom_fungi"/>
</dbReference>
<dbReference type="RefSeq" id="XP_056580115.1">
    <property type="nucleotide sequence ID" value="XM_056723865.1"/>
</dbReference>
<keyword evidence="3 6" id="KW-1133">Transmembrane helix</keyword>
<dbReference type="PANTHER" id="PTHR33048:SF163">
    <property type="entry name" value="INTEGRAL MEMBRANE PROTEIN (AFU_ORTHOLOGUE AFUA_8G05510)"/>
    <property type="match status" value="1"/>
</dbReference>
<dbReference type="EMBL" id="JAPZBT010000002">
    <property type="protein sequence ID" value="KAJ5374129.1"/>
    <property type="molecule type" value="Genomic_DNA"/>
</dbReference>
<dbReference type="AlphaFoldDB" id="A0A9W9SAU2"/>
<feature type="transmembrane region" description="Helical" evidence="6">
    <location>
        <begin position="112"/>
        <end position="134"/>
    </location>
</feature>
<organism evidence="8 9">
    <name type="scientific">Penicillium concentricum</name>
    <dbReference type="NCBI Taxonomy" id="293559"/>
    <lineage>
        <taxon>Eukaryota</taxon>
        <taxon>Fungi</taxon>
        <taxon>Dikarya</taxon>
        <taxon>Ascomycota</taxon>
        <taxon>Pezizomycotina</taxon>
        <taxon>Eurotiomycetes</taxon>
        <taxon>Eurotiomycetidae</taxon>
        <taxon>Eurotiales</taxon>
        <taxon>Aspergillaceae</taxon>
        <taxon>Penicillium</taxon>
    </lineage>
</organism>
<dbReference type="PANTHER" id="PTHR33048">
    <property type="entry name" value="PTH11-LIKE INTEGRAL MEMBRANE PROTEIN (AFU_ORTHOLOGUE AFUA_5G11245)"/>
    <property type="match status" value="1"/>
</dbReference>
<sequence>MSLSPFGEPPPGTDLSADHGLRNNTAVITTFVLATIAVGLRFYTRYQIQSVRIAADDWMIVGAFVSCHKNLICRLLAVTTSLILTVVGGYHGLGKHVWVVPIPEVVEMMRTLFVYVLLYIVTVPLIKLSIILFYRRIFGMTYTMWFCVFLTAGYFISCLVAFLVCCRPVSYYWTQYAEPNGGRCIYDLYPFYIGNAAANVVTDGIILLVPIPLVWKLQMRKTQKFMVSGIFLLGGFVCIASIIRIYYMTFLKTSPDVTWIMGDVFIWSSVEPSIGIVCACLPTLHPLLRSFVARVFGSSTGRYAEPSSNQESAKKNIFVRRPMPLDWDESLLSTRDVHVEMSGLRRDRGDDGKITVDTDFRMAEESNHSK</sequence>
<gene>
    <name evidence="8" type="ORF">N7517_006135</name>
</gene>
<accession>A0A9W9SAU2</accession>
<dbReference type="GeneID" id="81463048"/>
<evidence type="ECO:0000259" key="7">
    <source>
        <dbReference type="Pfam" id="PF20684"/>
    </source>
</evidence>
<feature type="transmembrane region" description="Helical" evidence="6">
    <location>
        <begin position="146"/>
        <end position="171"/>
    </location>
</feature>
<evidence type="ECO:0000313" key="9">
    <source>
        <dbReference type="Proteomes" id="UP001147752"/>
    </source>
</evidence>
<dbReference type="InterPro" id="IPR052337">
    <property type="entry name" value="SAT4-like"/>
</dbReference>
<keyword evidence="2 6" id="KW-0812">Transmembrane</keyword>